<protein>
    <submittedName>
        <fullName evidence="3">MobA-like NTP transferase domain-containing protein</fullName>
    </submittedName>
</protein>
<evidence type="ECO:0000256" key="1">
    <source>
        <dbReference type="ARBA" id="ARBA00022842"/>
    </source>
</evidence>
<proteinExistence type="predicted"/>
<dbReference type="Gene3D" id="3.90.550.10">
    <property type="entry name" value="Spore Coat Polysaccharide Biosynthesis Protein SpsA, Chain A"/>
    <property type="match status" value="1"/>
</dbReference>
<organism evidence="3 4">
    <name type="scientific">Limimonas halophila</name>
    <dbReference type="NCBI Taxonomy" id="1082479"/>
    <lineage>
        <taxon>Bacteria</taxon>
        <taxon>Pseudomonadati</taxon>
        <taxon>Pseudomonadota</taxon>
        <taxon>Alphaproteobacteria</taxon>
        <taxon>Rhodospirillales</taxon>
        <taxon>Rhodovibrionaceae</taxon>
        <taxon>Limimonas</taxon>
    </lineage>
</organism>
<evidence type="ECO:0000259" key="2">
    <source>
        <dbReference type="Pfam" id="PF12804"/>
    </source>
</evidence>
<evidence type="ECO:0000313" key="4">
    <source>
        <dbReference type="Proteomes" id="UP000199415"/>
    </source>
</evidence>
<feature type="domain" description="MobA-like NTP transferase" evidence="2">
    <location>
        <begin position="27"/>
        <end position="142"/>
    </location>
</feature>
<gene>
    <name evidence="3" type="ORF">SAMN05216241_10324</name>
</gene>
<dbReference type="EMBL" id="FNCE01000003">
    <property type="protein sequence ID" value="SDF88408.1"/>
    <property type="molecule type" value="Genomic_DNA"/>
</dbReference>
<dbReference type="RefSeq" id="WP_176758538.1">
    <property type="nucleotide sequence ID" value="NZ_FNCE01000003.1"/>
</dbReference>
<dbReference type="Proteomes" id="UP000199415">
    <property type="component" value="Unassembled WGS sequence"/>
</dbReference>
<dbReference type="SUPFAM" id="SSF53448">
    <property type="entry name" value="Nucleotide-diphospho-sugar transferases"/>
    <property type="match status" value="1"/>
</dbReference>
<name>A0A1G7PQ71_9PROT</name>
<keyword evidence="3" id="KW-0808">Transferase</keyword>
<keyword evidence="4" id="KW-1185">Reference proteome</keyword>
<dbReference type="STRING" id="1082479.SAMN05216241_10324"/>
<dbReference type="GO" id="GO:0016779">
    <property type="term" value="F:nucleotidyltransferase activity"/>
    <property type="evidence" value="ECO:0007669"/>
    <property type="project" value="UniProtKB-ARBA"/>
</dbReference>
<dbReference type="InterPro" id="IPR029044">
    <property type="entry name" value="Nucleotide-diphossugar_trans"/>
</dbReference>
<reference evidence="3 4" key="1">
    <citation type="submission" date="2016-10" db="EMBL/GenBank/DDBJ databases">
        <authorList>
            <person name="de Groot N.N."/>
        </authorList>
    </citation>
    <scope>NUCLEOTIDE SEQUENCE [LARGE SCALE GENOMIC DNA]</scope>
    <source>
        <strain evidence="3 4">DSM 25584</strain>
    </source>
</reference>
<evidence type="ECO:0000313" key="3">
    <source>
        <dbReference type="EMBL" id="SDF88408.1"/>
    </source>
</evidence>
<dbReference type="AlphaFoldDB" id="A0A1G7PQ71"/>
<dbReference type="InterPro" id="IPR025877">
    <property type="entry name" value="MobA-like_NTP_Trfase"/>
</dbReference>
<accession>A0A1G7PQ71</accession>
<sequence>MTASQPRAVALVLAGTRAPGEPVAAAGGKSCKAFVEVGGKPMIEHVLAALDASGRVDAVRVALAADAPAEQEAPGLAERFADGRAVRVAPGETPTECVLAQLDDLPGDTPLLVVTGDHPLLEPAVVRQVLDTAALEGADVAAGFAAIATVTAAYPQASRTSLNFRDGGYSGCNVFALMTPDARRMVAAWRRLEHTRKRPWRMALAIGPVTVALYLLKRLTLRRALDRLGKRVGVRLRPVVVDSPRAPIDVDKLDDLALVRDILGDSPR</sequence>
<keyword evidence="1" id="KW-0460">Magnesium</keyword>
<dbReference type="Pfam" id="PF12804">
    <property type="entry name" value="NTP_transf_3"/>
    <property type="match status" value="1"/>
</dbReference>